<dbReference type="AlphaFoldDB" id="A0A3B0RKQ2"/>
<feature type="compositionally biased region" description="Polar residues" evidence="1">
    <location>
        <begin position="287"/>
        <end position="296"/>
    </location>
</feature>
<feature type="transmembrane region" description="Helical" evidence="2">
    <location>
        <begin position="53"/>
        <end position="73"/>
    </location>
</feature>
<protein>
    <recommendedName>
        <fullName evidence="4">Transmembrane protein</fullName>
    </recommendedName>
</protein>
<evidence type="ECO:0000313" key="3">
    <source>
        <dbReference type="EMBL" id="VAV92322.1"/>
    </source>
</evidence>
<evidence type="ECO:0000256" key="1">
    <source>
        <dbReference type="SAM" id="MobiDB-lite"/>
    </source>
</evidence>
<feature type="transmembrane region" description="Helical" evidence="2">
    <location>
        <begin position="196"/>
        <end position="218"/>
    </location>
</feature>
<feature type="compositionally biased region" description="Basic and acidic residues" evidence="1">
    <location>
        <begin position="269"/>
        <end position="286"/>
    </location>
</feature>
<reference evidence="3" key="1">
    <citation type="submission" date="2018-06" db="EMBL/GenBank/DDBJ databases">
        <authorList>
            <person name="Zhirakovskaya E."/>
        </authorList>
    </citation>
    <scope>NUCLEOTIDE SEQUENCE</scope>
</reference>
<accession>A0A3B0RKQ2</accession>
<keyword evidence="2" id="KW-1133">Transmembrane helix</keyword>
<sequence>MTSKKLTVGASITESYRFLAGHLPHFFRLIYGPLILWVAVTLAKQILLNEYDIQINSIYFLNIITAAFAVVWYRQFLLGSDKTGYRLLLKSGFNGNPVSLMRFGRAILRIIIIALALLIPTLLLSISMMIYYQGQGVYFTENFIQDLAVKSTLVVMLIFSPVFVRLSLYTAGFALGRTSLSFRQVWKQTRGYTVTLWWVAIRGFLPLSIYSYVITWLLGRLTEKLALDYILATLLIESLTGLLTFMVLAIVVAANAEAFRILIGVRDGDAPHRSDSGLPREEKSDQKQNSLSRQTG</sequence>
<gene>
    <name evidence="3" type="ORF">MNBD_ALPHA01-952</name>
</gene>
<dbReference type="EMBL" id="UOEJ01000033">
    <property type="protein sequence ID" value="VAV92322.1"/>
    <property type="molecule type" value="Genomic_DNA"/>
</dbReference>
<name>A0A3B0RKQ2_9ZZZZ</name>
<feature type="transmembrane region" description="Helical" evidence="2">
    <location>
        <begin position="152"/>
        <end position="175"/>
    </location>
</feature>
<feature type="region of interest" description="Disordered" evidence="1">
    <location>
        <begin position="269"/>
        <end position="296"/>
    </location>
</feature>
<proteinExistence type="predicted"/>
<evidence type="ECO:0000256" key="2">
    <source>
        <dbReference type="SAM" id="Phobius"/>
    </source>
</evidence>
<feature type="transmembrane region" description="Helical" evidence="2">
    <location>
        <begin position="26"/>
        <end position="47"/>
    </location>
</feature>
<feature type="transmembrane region" description="Helical" evidence="2">
    <location>
        <begin position="230"/>
        <end position="254"/>
    </location>
</feature>
<evidence type="ECO:0008006" key="4">
    <source>
        <dbReference type="Google" id="ProtNLM"/>
    </source>
</evidence>
<keyword evidence="2" id="KW-0812">Transmembrane</keyword>
<keyword evidence="2" id="KW-0472">Membrane</keyword>
<feature type="transmembrane region" description="Helical" evidence="2">
    <location>
        <begin position="106"/>
        <end position="132"/>
    </location>
</feature>
<organism evidence="3">
    <name type="scientific">hydrothermal vent metagenome</name>
    <dbReference type="NCBI Taxonomy" id="652676"/>
    <lineage>
        <taxon>unclassified sequences</taxon>
        <taxon>metagenomes</taxon>
        <taxon>ecological metagenomes</taxon>
    </lineage>
</organism>